<name>A0A8S3Q5Q7_MYTED</name>
<sequence length="348" mass="38754">MMEVGEFVLYRNDNGPYWVHALFTNCGWIGASYNCGIAVSRRSSLFVIRTCAVNVKNETRTIEDTNYQIDKLLTSAMENEQLFVQEPGFINDELNVNLKNTPTNISTATTFCSWGCKCSNGYIGDYCSTDVSTPPVNISLPAEGLCTTNTRASRKTNIYGDFLSTEIWYKIRYSKVVDNSQSYSSNWEVNKAEYRNMFMVTVELSVARKTRAASGLHMAEGYDITLSNDGVNFGDEVTILIYDDGYSNTTIIALASSVGVIGVVVCVLALLFYLKHKNSDGKTKVGIYSGCQHESGKYVDNDMLSDRTKTFREYSISDLDLNIEDGGDASVGNFEKQHPPQTHFKSNL</sequence>
<keyword evidence="1" id="KW-0812">Transmembrane</keyword>
<protein>
    <submittedName>
        <fullName evidence="2">Uncharacterized protein</fullName>
    </submittedName>
</protein>
<reference evidence="2" key="1">
    <citation type="submission" date="2021-03" db="EMBL/GenBank/DDBJ databases">
        <authorList>
            <person name="Bekaert M."/>
        </authorList>
    </citation>
    <scope>NUCLEOTIDE SEQUENCE</scope>
</reference>
<dbReference type="AlphaFoldDB" id="A0A8S3Q5Q7"/>
<keyword evidence="1" id="KW-0472">Membrane</keyword>
<keyword evidence="1" id="KW-1133">Transmembrane helix</keyword>
<keyword evidence="3" id="KW-1185">Reference proteome</keyword>
<evidence type="ECO:0000313" key="3">
    <source>
        <dbReference type="Proteomes" id="UP000683360"/>
    </source>
</evidence>
<comment type="caution">
    <text evidence="2">The sequence shown here is derived from an EMBL/GenBank/DDBJ whole genome shotgun (WGS) entry which is preliminary data.</text>
</comment>
<dbReference type="Proteomes" id="UP000683360">
    <property type="component" value="Unassembled WGS sequence"/>
</dbReference>
<dbReference type="EMBL" id="CAJPWZ010000378">
    <property type="protein sequence ID" value="CAG2192070.1"/>
    <property type="molecule type" value="Genomic_DNA"/>
</dbReference>
<organism evidence="2 3">
    <name type="scientific">Mytilus edulis</name>
    <name type="common">Blue mussel</name>
    <dbReference type="NCBI Taxonomy" id="6550"/>
    <lineage>
        <taxon>Eukaryota</taxon>
        <taxon>Metazoa</taxon>
        <taxon>Spiralia</taxon>
        <taxon>Lophotrochozoa</taxon>
        <taxon>Mollusca</taxon>
        <taxon>Bivalvia</taxon>
        <taxon>Autobranchia</taxon>
        <taxon>Pteriomorphia</taxon>
        <taxon>Mytilida</taxon>
        <taxon>Mytiloidea</taxon>
        <taxon>Mytilidae</taxon>
        <taxon>Mytilinae</taxon>
        <taxon>Mytilus</taxon>
    </lineage>
</organism>
<accession>A0A8S3Q5Q7</accession>
<proteinExistence type="predicted"/>
<dbReference type="OrthoDB" id="6203945at2759"/>
<feature type="transmembrane region" description="Helical" evidence="1">
    <location>
        <begin position="251"/>
        <end position="274"/>
    </location>
</feature>
<evidence type="ECO:0000256" key="1">
    <source>
        <dbReference type="SAM" id="Phobius"/>
    </source>
</evidence>
<evidence type="ECO:0000313" key="2">
    <source>
        <dbReference type="EMBL" id="CAG2192070.1"/>
    </source>
</evidence>
<gene>
    <name evidence="2" type="ORF">MEDL_7260</name>
</gene>